<dbReference type="KEGG" id="hro:HELRODRAFT_109866"/>
<evidence type="ECO:0000313" key="5">
    <source>
        <dbReference type="Proteomes" id="UP000015101"/>
    </source>
</evidence>
<dbReference type="EMBL" id="AMQM01003073">
    <property type="status" value="NOT_ANNOTATED_CDS"/>
    <property type="molecule type" value="Genomic_DNA"/>
</dbReference>
<keyword evidence="5" id="KW-1185">Reference proteome</keyword>
<reference evidence="3 5" key="2">
    <citation type="journal article" date="2013" name="Nature">
        <title>Insights into bilaterian evolution from three spiralian genomes.</title>
        <authorList>
            <person name="Simakov O."/>
            <person name="Marletaz F."/>
            <person name="Cho S.J."/>
            <person name="Edsinger-Gonzales E."/>
            <person name="Havlak P."/>
            <person name="Hellsten U."/>
            <person name="Kuo D.H."/>
            <person name="Larsson T."/>
            <person name="Lv J."/>
            <person name="Arendt D."/>
            <person name="Savage R."/>
            <person name="Osoegawa K."/>
            <person name="de Jong P."/>
            <person name="Grimwood J."/>
            <person name="Chapman J.A."/>
            <person name="Shapiro H."/>
            <person name="Aerts A."/>
            <person name="Otillar R.P."/>
            <person name="Terry A.Y."/>
            <person name="Boore J.L."/>
            <person name="Grigoriev I.V."/>
            <person name="Lindberg D.R."/>
            <person name="Seaver E.C."/>
            <person name="Weisblat D.A."/>
            <person name="Putnam N.H."/>
            <person name="Rokhsar D.S."/>
        </authorList>
    </citation>
    <scope>NUCLEOTIDE SEQUENCE</scope>
</reference>
<dbReference type="Proteomes" id="UP000015101">
    <property type="component" value="Unassembled WGS sequence"/>
</dbReference>
<name>T1EEW9_HELRO</name>
<dbReference type="PANTHER" id="PTHR24104:SF25">
    <property type="entry name" value="PROTEIN LIN-41"/>
    <property type="match status" value="1"/>
</dbReference>
<dbReference type="PROSITE" id="PS51125">
    <property type="entry name" value="NHL"/>
    <property type="match status" value="1"/>
</dbReference>
<dbReference type="InParanoid" id="T1EEW9"/>
<dbReference type="InterPro" id="IPR001258">
    <property type="entry name" value="NHL_repeat"/>
</dbReference>
<keyword evidence="1" id="KW-0677">Repeat</keyword>
<dbReference type="AlphaFoldDB" id="T1EEW9"/>
<evidence type="ECO:0000256" key="1">
    <source>
        <dbReference type="ARBA" id="ARBA00022737"/>
    </source>
</evidence>
<dbReference type="Gene3D" id="2.120.10.30">
    <property type="entry name" value="TolB, C-terminal domain"/>
    <property type="match status" value="1"/>
</dbReference>
<protein>
    <submittedName>
        <fullName evidence="3 4">Uncharacterized protein</fullName>
    </submittedName>
</protein>
<dbReference type="RefSeq" id="XP_009012838.1">
    <property type="nucleotide sequence ID" value="XM_009014590.1"/>
</dbReference>
<sequence>MTKCWSCQKNDFGVPTAAAFLKTNSLVVADFGLSCLEFFDSGGHLEHTLTGIKPFGVTSYNDGGSIIVGDRKSKSLRIFDEFGADVSQIDNLGSLEWLSGLAVSRDGNLIMSDRSRCKIIISNIGGEVISEFGSYGSGAKQLCMADFFAVDTKNRIIVCDSGNHCLKIFDSNGNPISTVGSRGNSDGLSVLHYNLKGMSQYDVYNYKYCQM</sequence>
<dbReference type="CTD" id="20195121"/>
<dbReference type="eggNOG" id="KOG2177">
    <property type="taxonomic scope" value="Eukaryota"/>
</dbReference>
<evidence type="ECO:0000313" key="3">
    <source>
        <dbReference type="EMBL" id="ESO08816.1"/>
    </source>
</evidence>
<dbReference type="InterPro" id="IPR050952">
    <property type="entry name" value="TRIM-NHL_E3_ligases"/>
</dbReference>
<dbReference type="FunFam" id="2.120.10.30:FF:000362">
    <property type="entry name" value="Uncharacterized protein"/>
    <property type="match status" value="1"/>
</dbReference>
<organism evidence="4 5">
    <name type="scientific">Helobdella robusta</name>
    <name type="common">Californian leech</name>
    <dbReference type="NCBI Taxonomy" id="6412"/>
    <lineage>
        <taxon>Eukaryota</taxon>
        <taxon>Metazoa</taxon>
        <taxon>Spiralia</taxon>
        <taxon>Lophotrochozoa</taxon>
        <taxon>Annelida</taxon>
        <taxon>Clitellata</taxon>
        <taxon>Hirudinea</taxon>
        <taxon>Rhynchobdellida</taxon>
        <taxon>Glossiphoniidae</taxon>
        <taxon>Helobdella</taxon>
    </lineage>
</organism>
<reference evidence="5" key="1">
    <citation type="submission" date="2012-12" db="EMBL/GenBank/DDBJ databases">
        <authorList>
            <person name="Hellsten U."/>
            <person name="Grimwood J."/>
            <person name="Chapman J.A."/>
            <person name="Shapiro H."/>
            <person name="Aerts A."/>
            <person name="Otillar R.P."/>
            <person name="Terry A.Y."/>
            <person name="Boore J.L."/>
            <person name="Simakov O."/>
            <person name="Marletaz F."/>
            <person name="Cho S.-J."/>
            <person name="Edsinger-Gonzales E."/>
            <person name="Havlak P."/>
            <person name="Kuo D.-H."/>
            <person name="Larsson T."/>
            <person name="Lv J."/>
            <person name="Arendt D."/>
            <person name="Savage R."/>
            <person name="Osoegawa K."/>
            <person name="de Jong P."/>
            <person name="Lindberg D.R."/>
            <person name="Seaver E.C."/>
            <person name="Weisblat D.A."/>
            <person name="Putnam N.H."/>
            <person name="Grigoriev I.V."/>
            <person name="Rokhsar D.S."/>
        </authorList>
    </citation>
    <scope>NUCLEOTIDE SEQUENCE</scope>
</reference>
<dbReference type="SUPFAM" id="SSF101898">
    <property type="entry name" value="NHL repeat"/>
    <property type="match status" value="1"/>
</dbReference>
<dbReference type="EMBL" id="KB096023">
    <property type="protein sequence ID" value="ESO08816.1"/>
    <property type="molecule type" value="Genomic_DNA"/>
</dbReference>
<reference evidence="4" key="3">
    <citation type="submission" date="2015-06" db="UniProtKB">
        <authorList>
            <consortium name="EnsemblMetazoa"/>
        </authorList>
    </citation>
    <scope>IDENTIFICATION</scope>
</reference>
<dbReference type="InterPro" id="IPR011042">
    <property type="entry name" value="6-blade_b-propeller_TolB-like"/>
</dbReference>
<dbReference type="Pfam" id="PF01436">
    <property type="entry name" value="NHL"/>
    <property type="match status" value="1"/>
</dbReference>
<dbReference type="GeneID" id="20195121"/>
<dbReference type="EMBL" id="AMQM01003074">
    <property type="status" value="NOT_ANNOTATED_CDS"/>
    <property type="molecule type" value="Genomic_DNA"/>
</dbReference>
<gene>
    <name evidence="4" type="primary">20195121</name>
    <name evidence="3" type="ORF">HELRODRAFT_109866</name>
</gene>
<feature type="repeat" description="NHL" evidence="2">
    <location>
        <begin position="129"/>
        <end position="172"/>
    </location>
</feature>
<dbReference type="CDD" id="cd05819">
    <property type="entry name" value="NHL"/>
    <property type="match status" value="1"/>
</dbReference>
<accession>T1EEW9</accession>
<dbReference type="STRING" id="6412.T1EEW9"/>
<evidence type="ECO:0000313" key="4">
    <source>
        <dbReference type="EnsemblMetazoa" id="HelroP109866"/>
    </source>
</evidence>
<dbReference type="PANTHER" id="PTHR24104">
    <property type="entry name" value="E3 UBIQUITIN-PROTEIN LIGASE NHLRC1-RELATED"/>
    <property type="match status" value="1"/>
</dbReference>
<dbReference type="GO" id="GO:0008270">
    <property type="term" value="F:zinc ion binding"/>
    <property type="evidence" value="ECO:0007669"/>
    <property type="project" value="UniProtKB-KW"/>
</dbReference>
<dbReference type="HOGENOM" id="CLU_1306063_0_0_1"/>
<evidence type="ECO:0000256" key="2">
    <source>
        <dbReference type="PROSITE-ProRule" id="PRU00504"/>
    </source>
</evidence>
<dbReference type="EnsemblMetazoa" id="HelroT109866">
    <property type="protein sequence ID" value="HelroP109866"/>
    <property type="gene ID" value="HelroG109866"/>
</dbReference>
<dbReference type="OrthoDB" id="342730at2759"/>
<proteinExistence type="predicted"/>